<sequence length="694" mass="80604">MDRRHEDFYLLFILVLTLVRHLVSLCVFPEYLQPHAWHTHIRTSTGRRTAVNFREHIMEMQEQDTETGRVFYTERRLCENLLDRGRFFIKHRDNYGQEKFGCIEFVIRSRSITQIKMSHLTDKPLSSSCDENEQKWDPWLLVSYPLMKQEFTTCPLSGGYNMKIKDGFGNVHGCNFMNVPMRFESECLTGEGITFDFRSSDCSNFLPMDIVQKAVCIAHWSQEGNVYIVLRKSGQDDLWCLRFPPRTEHINEMFAYLYTDLACVSPSSQNNSAMNYTLLLETIFLNNLCSDEHSNCAGLPCNEYIKQQCPKTCRACDPNISPPTCSFPRRLLGEWLLRDQFGAKYVNLSESYFHIESFGTFKCVSFLDSPSRDERLFTTLSLFTNGCRPKLTCVGFHKFSRSVMGYSLSQSDTWSIKGSNLGTDICNRGRFQPDPAPITDTYRTFRDIYKPILQMANEIPLQPCGLKNSYIFNAVFADGNMCQGLIYPHCRNDTKIRIEFKDCNSIPDFVDYKCAAVYKGHYWEKIVLMENINDLEDVRCLIFSDLEPKRILMLHAAQCDKYSWTYTNAKMRIPIIDFNVTVENLPCRTIPMPTELYPIPVNDGWQGNSNDEIPSHHIVESSVRFAPTSPRYHRVDAEKKGKHKENVNNKDSKNENDNNYDTVHTNRSPTSCTRLRRFCFISLLFVIRIFIIFK</sequence>
<dbReference type="PROSITE" id="PS51670">
    <property type="entry name" value="SHKT"/>
    <property type="match status" value="1"/>
</dbReference>
<dbReference type="EMBL" id="JBJQND010000013">
    <property type="protein sequence ID" value="KAL3857237.1"/>
    <property type="molecule type" value="Genomic_DNA"/>
</dbReference>
<evidence type="ECO:0000259" key="3">
    <source>
        <dbReference type="PROSITE" id="PS51670"/>
    </source>
</evidence>
<name>A0ABD3V6K0_SINWO</name>
<dbReference type="PANTHER" id="PTHR22255:SF9">
    <property type="entry name" value="LP06548P"/>
    <property type="match status" value="1"/>
</dbReference>
<comment type="caution">
    <text evidence="1">Lacks conserved residue(s) required for the propagation of feature annotation.</text>
</comment>
<dbReference type="AlphaFoldDB" id="A0ABD3V6K0"/>
<dbReference type="InterPro" id="IPR055471">
    <property type="entry name" value="DUF7043"/>
</dbReference>
<protein>
    <recommendedName>
        <fullName evidence="3">ShKT domain-containing protein</fullName>
    </recommendedName>
</protein>
<gene>
    <name evidence="4" type="ORF">ACJMK2_011929</name>
</gene>
<evidence type="ECO:0000256" key="1">
    <source>
        <dbReference type="PROSITE-ProRule" id="PRU01005"/>
    </source>
</evidence>
<dbReference type="Pfam" id="PF23069">
    <property type="entry name" value="DUF7042"/>
    <property type="match status" value="1"/>
</dbReference>
<organism evidence="4 5">
    <name type="scientific">Sinanodonta woodiana</name>
    <name type="common">Chinese pond mussel</name>
    <name type="synonym">Anodonta woodiana</name>
    <dbReference type="NCBI Taxonomy" id="1069815"/>
    <lineage>
        <taxon>Eukaryota</taxon>
        <taxon>Metazoa</taxon>
        <taxon>Spiralia</taxon>
        <taxon>Lophotrochozoa</taxon>
        <taxon>Mollusca</taxon>
        <taxon>Bivalvia</taxon>
        <taxon>Autobranchia</taxon>
        <taxon>Heteroconchia</taxon>
        <taxon>Palaeoheterodonta</taxon>
        <taxon>Unionida</taxon>
        <taxon>Unionoidea</taxon>
        <taxon>Unionidae</taxon>
        <taxon>Unioninae</taxon>
        <taxon>Sinanodonta</taxon>
    </lineage>
</organism>
<dbReference type="Pfam" id="PF23070">
    <property type="entry name" value="DUF7043"/>
    <property type="match status" value="1"/>
</dbReference>
<accession>A0ABD3V6K0</accession>
<evidence type="ECO:0000313" key="4">
    <source>
        <dbReference type="EMBL" id="KAL3857237.1"/>
    </source>
</evidence>
<dbReference type="InterPro" id="IPR003582">
    <property type="entry name" value="ShKT_dom"/>
</dbReference>
<reference evidence="4 5" key="1">
    <citation type="submission" date="2024-11" db="EMBL/GenBank/DDBJ databases">
        <title>Chromosome-level genome assembly of the freshwater bivalve Anodonta woodiana.</title>
        <authorList>
            <person name="Chen X."/>
        </authorList>
    </citation>
    <scope>NUCLEOTIDE SEQUENCE [LARGE SCALE GENOMIC DNA]</scope>
    <source>
        <strain evidence="4">MN2024</strain>
        <tissue evidence="4">Gills</tissue>
    </source>
</reference>
<evidence type="ECO:0000313" key="5">
    <source>
        <dbReference type="Proteomes" id="UP001634394"/>
    </source>
</evidence>
<dbReference type="InterPro" id="IPR055470">
    <property type="entry name" value="DUF7042"/>
</dbReference>
<feature type="region of interest" description="Disordered" evidence="2">
    <location>
        <begin position="634"/>
        <end position="666"/>
    </location>
</feature>
<feature type="compositionally biased region" description="Basic and acidic residues" evidence="2">
    <location>
        <begin position="634"/>
        <end position="656"/>
    </location>
</feature>
<dbReference type="Proteomes" id="UP001634394">
    <property type="component" value="Unassembled WGS sequence"/>
</dbReference>
<feature type="domain" description="ShKT" evidence="3">
    <location>
        <begin position="289"/>
        <end position="316"/>
    </location>
</feature>
<proteinExistence type="predicted"/>
<dbReference type="PANTHER" id="PTHR22255">
    <property type="entry name" value="LP06548P"/>
    <property type="match status" value="1"/>
</dbReference>
<evidence type="ECO:0000256" key="2">
    <source>
        <dbReference type="SAM" id="MobiDB-lite"/>
    </source>
</evidence>
<comment type="caution">
    <text evidence="4">The sequence shown here is derived from an EMBL/GenBank/DDBJ whole genome shotgun (WGS) entry which is preliminary data.</text>
</comment>
<keyword evidence="5" id="KW-1185">Reference proteome</keyword>